<keyword evidence="3" id="KW-1185">Reference proteome</keyword>
<proteinExistence type="predicted"/>
<accession>L1IAS4</accession>
<gene>
    <name evidence="1" type="ORF">GUITHDRAFT_156094</name>
</gene>
<organism evidence="1">
    <name type="scientific">Guillardia theta (strain CCMP2712)</name>
    <name type="common">Cryptophyte</name>
    <dbReference type="NCBI Taxonomy" id="905079"/>
    <lineage>
        <taxon>Eukaryota</taxon>
        <taxon>Cryptophyceae</taxon>
        <taxon>Pyrenomonadales</taxon>
        <taxon>Geminigeraceae</taxon>
        <taxon>Guillardia</taxon>
    </lineage>
</organism>
<dbReference type="PaxDb" id="55529-EKX33308"/>
<reference evidence="3" key="2">
    <citation type="submission" date="2012-11" db="EMBL/GenBank/DDBJ databases">
        <authorList>
            <person name="Kuo A."/>
            <person name="Curtis B.A."/>
            <person name="Tanifuji G."/>
            <person name="Burki F."/>
            <person name="Gruber A."/>
            <person name="Irimia M."/>
            <person name="Maruyama S."/>
            <person name="Arias M.C."/>
            <person name="Ball S.G."/>
            <person name="Gile G.H."/>
            <person name="Hirakawa Y."/>
            <person name="Hopkins J.F."/>
            <person name="Rensing S.A."/>
            <person name="Schmutz J."/>
            <person name="Symeonidi A."/>
            <person name="Elias M."/>
            <person name="Eveleigh R.J."/>
            <person name="Herman E.K."/>
            <person name="Klute M.J."/>
            <person name="Nakayama T."/>
            <person name="Obornik M."/>
            <person name="Reyes-Prieto A."/>
            <person name="Armbrust E.V."/>
            <person name="Aves S.J."/>
            <person name="Beiko R.G."/>
            <person name="Coutinho P."/>
            <person name="Dacks J.B."/>
            <person name="Durnford D.G."/>
            <person name="Fast N.M."/>
            <person name="Green B.R."/>
            <person name="Grisdale C."/>
            <person name="Hempe F."/>
            <person name="Henrissat B."/>
            <person name="Hoppner M.P."/>
            <person name="Ishida K.-I."/>
            <person name="Kim E."/>
            <person name="Koreny L."/>
            <person name="Kroth P.G."/>
            <person name="Liu Y."/>
            <person name="Malik S.-B."/>
            <person name="Maier U.G."/>
            <person name="McRose D."/>
            <person name="Mock T."/>
            <person name="Neilson J.A."/>
            <person name="Onodera N.T."/>
            <person name="Poole A.M."/>
            <person name="Pritham E.J."/>
            <person name="Richards T.A."/>
            <person name="Rocap G."/>
            <person name="Roy S.W."/>
            <person name="Sarai C."/>
            <person name="Schaack S."/>
            <person name="Shirato S."/>
            <person name="Slamovits C.H."/>
            <person name="Spencer D.F."/>
            <person name="Suzuki S."/>
            <person name="Worden A.Z."/>
            <person name="Zauner S."/>
            <person name="Barry K."/>
            <person name="Bell C."/>
            <person name="Bharti A.K."/>
            <person name="Crow J.A."/>
            <person name="Grimwood J."/>
            <person name="Kramer R."/>
            <person name="Lindquist E."/>
            <person name="Lucas S."/>
            <person name="Salamov A."/>
            <person name="McFadden G.I."/>
            <person name="Lane C.E."/>
            <person name="Keeling P.J."/>
            <person name="Gray M.W."/>
            <person name="Grigoriev I.V."/>
            <person name="Archibald J.M."/>
        </authorList>
    </citation>
    <scope>NUCLEOTIDE SEQUENCE</scope>
    <source>
        <strain evidence="3">CCMP2712</strain>
    </source>
</reference>
<dbReference type="Proteomes" id="UP000011087">
    <property type="component" value="Unassembled WGS sequence"/>
</dbReference>
<dbReference type="KEGG" id="gtt:GUITHDRAFT_156094"/>
<dbReference type="EMBL" id="JH993147">
    <property type="protein sequence ID" value="EKX33308.1"/>
    <property type="molecule type" value="Genomic_DNA"/>
</dbReference>
<protein>
    <submittedName>
        <fullName evidence="1 2">Uncharacterized protein</fullName>
    </submittedName>
</protein>
<dbReference type="HOGENOM" id="CLU_133522_0_0_1"/>
<dbReference type="RefSeq" id="XP_005820288.1">
    <property type="nucleotide sequence ID" value="XM_005820231.1"/>
</dbReference>
<evidence type="ECO:0000313" key="3">
    <source>
        <dbReference type="Proteomes" id="UP000011087"/>
    </source>
</evidence>
<dbReference type="EnsemblProtists" id="EKX33308">
    <property type="protein sequence ID" value="EKX33308"/>
    <property type="gene ID" value="GUITHDRAFT_156094"/>
</dbReference>
<sequence length="196" mass="22682">MTPPVMMKEGISKKDSATLQATYLSKFKETEPSLSDLKLKKARPWIHQYSEWLEASLDSAPFASATREEDGNNRRDCNQSIHLLLEIVNALDDGETEATAWWQQLEEVVSEVRQETTQPLAYEFLQHLAEITECDISTFRNWPTLHTHPQALGKKRARELHRVVVWMDKQQRFREQILDTIHKVLKLSAGSRKALK</sequence>
<evidence type="ECO:0000313" key="2">
    <source>
        <dbReference type="EnsemblProtists" id="EKX33308"/>
    </source>
</evidence>
<reference evidence="2" key="3">
    <citation type="submission" date="2016-03" db="UniProtKB">
        <authorList>
            <consortium name="EnsemblProtists"/>
        </authorList>
    </citation>
    <scope>IDENTIFICATION</scope>
</reference>
<reference evidence="1 3" key="1">
    <citation type="journal article" date="2012" name="Nature">
        <title>Algal genomes reveal evolutionary mosaicism and the fate of nucleomorphs.</title>
        <authorList>
            <consortium name="DOE Joint Genome Institute"/>
            <person name="Curtis B.A."/>
            <person name="Tanifuji G."/>
            <person name="Burki F."/>
            <person name="Gruber A."/>
            <person name="Irimia M."/>
            <person name="Maruyama S."/>
            <person name="Arias M.C."/>
            <person name="Ball S.G."/>
            <person name="Gile G.H."/>
            <person name="Hirakawa Y."/>
            <person name="Hopkins J.F."/>
            <person name="Kuo A."/>
            <person name="Rensing S.A."/>
            <person name="Schmutz J."/>
            <person name="Symeonidi A."/>
            <person name="Elias M."/>
            <person name="Eveleigh R.J."/>
            <person name="Herman E.K."/>
            <person name="Klute M.J."/>
            <person name="Nakayama T."/>
            <person name="Obornik M."/>
            <person name="Reyes-Prieto A."/>
            <person name="Armbrust E.V."/>
            <person name="Aves S.J."/>
            <person name="Beiko R.G."/>
            <person name="Coutinho P."/>
            <person name="Dacks J.B."/>
            <person name="Durnford D.G."/>
            <person name="Fast N.M."/>
            <person name="Green B.R."/>
            <person name="Grisdale C.J."/>
            <person name="Hempel F."/>
            <person name="Henrissat B."/>
            <person name="Hoppner M.P."/>
            <person name="Ishida K."/>
            <person name="Kim E."/>
            <person name="Koreny L."/>
            <person name="Kroth P.G."/>
            <person name="Liu Y."/>
            <person name="Malik S.B."/>
            <person name="Maier U.G."/>
            <person name="McRose D."/>
            <person name="Mock T."/>
            <person name="Neilson J.A."/>
            <person name="Onodera N.T."/>
            <person name="Poole A.M."/>
            <person name="Pritham E.J."/>
            <person name="Richards T.A."/>
            <person name="Rocap G."/>
            <person name="Roy S.W."/>
            <person name="Sarai C."/>
            <person name="Schaack S."/>
            <person name="Shirato S."/>
            <person name="Slamovits C.H."/>
            <person name="Spencer D.F."/>
            <person name="Suzuki S."/>
            <person name="Worden A.Z."/>
            <person name="Zauner S."/>
            <person name="Barry K."/>
            <person name="Bell C."/>
            <person name="Bharti A.K."/>
            <person name="Crow J.A."/>
            <person name="Grimwood J."/>
            <person name="Kramer R."/>
            <person name="Lindquist E."/>
            <person name="Lucas S."/>
            <person name="Salamov A."/>
            <person name="McFadden G.I."/>
            <person name="Lane C.E."/>
            <person name="Keeling P.J."/>
            <person name="Gray M.W."/>
            <person name="Grigoriev I.V."/>
            <person name="Archibald J.M."/>
        </authorList>
    </citation>
    <scope>NUCLEOTIDE SEQUENCE</scope>
    <source>
        <strain evidence="1 3">CCMP2712</strain>
    </source>
</reference>
<name>L1IAS4_GUITC</name>
<evidence type="ECO:0000313" key="1">
    <source>
        <dbReference type="EMBL" id="EKX33308.1"/>
    </source>
</evidence>
<dbReference type="AlphaFoldDB" id="L1IAS4"/>
<dbReference type="GeneID" id="17290043"/>